<dbReference type="GeneID" id="19116144"/>
<protein>
    <recommendedName>
        <fullName evidence="5">Pheromone-regulated membrane protein</fullName>
    </recommendedName>
</protein>
<feature type="transmembrane region" description="Helical" evidence="2">
    <location>
        <begin position="149"/>
        <end position="167"/>
    </location>
</feature>
<reference evidence="3 4" key="1">
    <citation type="journal article" date="2012" name="PLoS Pathog.">
        <title>Diverse lifestyles and strategies of plant pathogenesis encoded in the genomes of eighteen Dothideomycetes fungi.</title>
        <authorList>
            <person name="Ohm R.A."/>
            <person name="Feau N."/>
            <person name="Henrissat B."/>
            <person name="Schoch C.L."/>
            <person name="Horwitz B.A."/>
            <person name="Barry K.W."/>
            <person name="Condon B.J."/>
            <person name="Copeland A.C."/>
            <person name="Dhillon B."/>
            <person name="Glaser F."/>
            <person name="Hesse C.N."/>
            <person name="Kosti I."/>
            <person name="LaButti K."/>
            <person name="Lindquist E.A."/>
            <person name="Lucas S."/>
            <person name="Salamov A.A."/>
            <person name="Bradshaw R.E."/>
            <person name="Ciuffetti L."/>
            <person name="Hamelin R.C."/>
            <person name="Kema G.H.J."/>
            <person name="Lawrence C."/>
            <person name="Scott J.A."/>
            <person name="Spatafora J.W."/>
            <person name="Turgeon B.G."/>
            <person name="de Wit P.J.G.M."/>
            <person name="Zhong S."/>
            <person name="Goodwin S.B."/>
            <person name="Grigoriev I.V."/>
        </authorList>
    </citation>
    <scope>NUCLEOTIDE SEQUENCE [LARGE SCALE GENOMIC DNA]</scope>
    <source>
        <strain evidence="3 4">UAMH 10762</strain>
    </source>
</reference>
<keyword evidence="2" id="KW-1133">Transmembrane helix</keyword>
<evidence type="ECO:0000313" key="3">
    <source>
        <dbReference type="EMBL" id="EMC99708.1"/>
    </source>
</evidence>
<feature type="compositionally biased region" description="Polar residues" evidence="1">
    <location>
        <begin position="388"/>
        <end position="405"/>
    </location>
</feature>
<dbReference type="EMBL" id="KB445551">
    <property type="protein sequence ID" value="EMC99708.1"/>
    <property type="molecule type" value="Genomic_DNA"/>
</dbReference>
<keyword evidence="2" id="KW-0812">Transmembrane</keyword>
<feature type="transmembrane region" description="Helical" evidence="2">
    <location>
        <begin position="37"/>
        <end position="62"/>
    </location>
</feature>
<dbReference type="GO" id="GO:0005886">
    <property type="term" value="C:plasma membrane"/>
    <property type="evidence" value="ECO:0007669"/>
    <property type="project" value="InterPro"/>
</dbReference>
<name>M2N6K0_BAUPA</name>
<dbReference type="OrthoDB" id="436496at2759"/>
<proteinExistence type="predicted"/>
<dbReference type="GO" id="GO:0015079">
    <property type="term" value="F:potassium ion transmembrane transporter activity"/>
    <property type="evidence" value="ECO:0007669"/>
    <property type="project" value="InterPro"/>
</dbReference>
<organism evidence="3 4">
    <name type="scientific">Baudoinia panamericana (strain UAMH 10762)</name>
    <name type="common">Angels' share fungus</name>
    <name type="synonym">Baudoinia compniacensis (strain UAMH 10762)</name>
    <dbReference type="NCBI Taxonomy" id="717646"/>
    <lineage>
        <taxon>Eukaryota</taxon>
        <taxon>Fungi</taxon>
        <taxon>Dikarya</taxon>
        <taxon>Ascomycota</taxon>
        <taxon>Pezizomycotina</taxon>
        <taxon>Dothideomycetes</taxon>
        <taxon>Dothideomycetidae</taxon>
        <taxon>Mycosphaerellales</taxon>
        <taxon>Teratosphaeriaceae</taxon>
        <taxon>Baudoinia</taxon>
    </lineage>
</organism>
<feature type="non-terminal residue" evidence="3">
    <location>
        <position position="441"/>
    </location>
</feature>
<feature type="compositionally biased region" description="Basic and acidic residues" evidence="1">
    <location>
        <begin position="361"/>
        <end position="371"/>
    </location>
</feature>
<dbReference type="KEGG" id="bcom:BAUCODRAFT_64269"/>
<evidence type="ECO:0000313" key="4">
    <source>
        <dbReference type="Proteomes" id="UP000011761"/>
    </source>
</evidence>
<dbReference type="PANTHER" id="PTHR36424:SF1">
    <property type="entry name" value="LOW AFFINITY K(+) TRANSPORTER 1-RELATED"/>
    <property type="match status" value="1"/>
</dbReference>
<evidence type="ECO:0000256" key="2">
    <source>
        <dbReference type="SAM" id="Phobius"/>
    </source>
</evidence>
<accession>M2N6K0</accession>
<dbReference type="HOGENOM" id="CLU_007968_1_0_1"/>
<dbReference type="RefSeq" id="XP_007673141.1">
    <property type="nucleotide sequence ID" value="XM_007674951.1"/>
</dbReference>
<dbReference type="Pfam" id="PF16944">
    <property type="entry name" value="KCH"/>
    <property type="match status" value="1"/>
</dbReference>
<feature type="transmembrane region" description="Helical" evidence="2">
    <location>
        <begin position="220"/>
        <end position="250"/>
    </location>
</feature>
<dbReference type="Proteomes" id="UP000011761">
    <property type="component" value="Unassembled WGS sequence"/>
</dbReference>
<feature type="region of interest" description="Disordered" evidence="1">
    <location>
        <begin position="299"/>
        <end position="441"/>
    </location>
</feature>
<feature type="transmembrane region" description="Helical" evidence="2">
    <location>
        <begin position="82"/>
        <end position="100"/>
    </location>
</feature>
<dbReference type="OMA" id="GCVFIPF"/>
<evidence type="ECO:0008006" key="5">
    <source>
        <dbReference type="Google" id="ProtNLM"/>
    </source>
</evidence>
<evidence type="ECO:0000256" key="1">
    <source>
        <dbReference type="SAM" id="MobiDB-lite"/>
    </source>
</evidence>
<dbReference type="eggNOG" id="ENOG502QVFG">
    <property type="taxonomic scope" value="Eukaryota"/>
</dbReference>
<gene>
    <name evidence="3" type="ORF">BAUCODRAFT_64269</name>
</gene>
<dbReference type="PANTHER" id="PTHR36424">
    <property type="entry name" value="PHEROMONE-REGULATED MEMBRANE PROTEIN 6"/>
    <property type="match status" value="1"/>
</dbReference>
<keyword evidence="2" id="KW-0472">Membrane</keyword>
<dbReference type="AlphaFoldDB" id="M2N6K0"/>
<dbReference type="STRING" id="717646.M2N6K0"/>
<keyword evidence="4" id="KW-1185">Reference proteome</keyword>
<dbReference type="InterPro" id="IPR031606">
    <property type="entry name" value="Kch1/2"/>
</dbReference>
<sequence length="441" mass="49905">MGCTGDREKGPPEHTQKWDFITLSDFRSTSAWTPIGYAWVWFMAIVSIAVYAVDTFTAVNLLAFNKWSSQIKPAIDFKYSKWIFAACILFSWLLCFYEWLRAIRVIRRGGVAESYMDPLAVTLQTIRPRGWRRFLVFTELTKSKKGADYVAFFVYFAFNGAIRVVLAEGPRQFVNAMTLYAVMNADLVVRGTPTNHHSSIEQFFLNLEALADKNHEQAVILFSMLFTLVIWVFSALSLIIAAIMYLVFLWHYIPQRDGRLSVYCRRKIDRRLEKIVEHKIRAAIEEEERKKAKAEMKAELKRQKTGEVPPLKEPSIKQKLHRAPTLPQIGESPELKQQNELSSFPLVRQDTNATVATLPRYESRPPTRDGSQHSLPAMPNTVHRPSMPSRNGTQGSAFSNTSYESNAPLLANAGYAGEGGRSSPAPSMPPPAFSRQASEAS</sequence>